<dbReference type="PROSITE" id="PS00041">
    <property type="entry name" value="HTH_ARAC_FAMILY_1"/>
    <property type="match status" value="1"/>
</dbReference>
<dbReference type="InterPro" id="IPR018062">
    <property type="entry name" value="HTH_AraC-typ_CS"/>
</dbReference>
<comment type="similarity">
    <text evidence="2">Belongs to the bacterial solute-binding protein 8 family.</text>
</comment>
<organism evidence="10 11">
    <name type="scientific">Brevibacillus parabrevis</name>
    <dbReference type="NCBI Taxonomy" id="54914"/>
    <lineage>
        <taxon>Bacteria</taxon>
        <taxon>Bacillati</taxon>
        <taxon>Bacillota</taxon>
        <taxon>Bacilli</taxon>
        <taxon>Bacillales</taxon>
        <taxon>Paenibacillaceae</taxon>
        <taxon>Brevibacillus</taxon>
    </lineage>
</organism>
<dbReference type="SUPFAM" id="SSF46689">
    <property type="entry name" value="Homeodomain-like"/>
    <property type="match status" value="2"/>
</dbReference>
<evidence type="ECO:0000259" key="9">
    <source>
        <dbReference type="PROSITE" id="PS50983"/>
    </source>
</evidence>
<evidence type="ECO:0008006" key="12">
    <source>
        <dbReference type="Google" id="ProtNLM"/>
    </source>
</evidence>
<evidence type="ECO:0000256" key="1">
    <source>
        <dbReference type="ARBA" id="ARBA00004196"/>
    </source>
</evidence>
<dbReference type="PANTHER" id="PTHR30532:SF26">
    <property type="entry name" value="IRON(3+)-HYDROXAMATE-BINDING PROTEIN FHUD"/>
    <property type="match status" value="1"/>
</dbReference>
<evidence type="ECO:0000256" key="4">
    <source>
        <dbReference type="ARBA" id="ARBA00022729"/>
    </source>
</evidence>
<dbReference type="SMART" id="SM00342">
    <property type="entry name" value="HTH_ARAC"/>
    <property type="match status" value="1"/>
</dbReference>
<keyword evidence="6" id="KW-0238">DNA-binding</keyword>
<dbReference type="Pfam" id="PF01497">
    <property type="entry name" value="Peripla_BP_2"/>
    <property type="match status" value="1"/>
</dbReference>
<dbReference type="InterPro" id="IPR051313">
    <property type="entry name" value="Bact_iron-sidero_bind"/>
</dbReference>
<dbReference type="AlphaFoldDB" id="A0A4Y3PMM3"/>
<dbReference type="PROSITE" id="PS50983">
    <property type="entry name" value="FE_B12_PBP"/>
    <property type="match status" value="1"/>
</dbReference>
<dbReference type="Gene3D" id="3.40.50.1980">
    <property type="entry name" value="Nitrogenase molybdenum iron protein domain"/>
    <property type="match status" value="2"/>
</dbReference>
<dbReference type="SUPFAM" id="SSF53807">
    <property type="entry name" value="Helical backbone' metal receptor"/>
    <property type="match status" value="1"/>
</dbReference>
<dbReference type="GO" id="GO:1901678">
    <property type="term" value="P:iron coordination entity transport"/>
    <property type="evidence" value="ECO:0007669"/>
    <property type="project" value="UniProtKB-ARBA"/>
</dbReference>
<keyword evidence="4" id="KW-0732">Signal</keyword>
<keyword evidence="7" id="KW-0804">Transcription</keyword>
<feature type="domain" description="HTH araC/xylS-type" evidence="8">
    <location>
        <begin position="161"/>
        <end position="259"/>
    </location>
</feature>
<reference evidence="10 11" key="1">
    <citation type="submission" date="2019-06" db="EMBL/GenBank/DDBJ databases">
        <title>Whole genome shotgun sequence of Brevibacillus parabrevis NBRC 12334.</title>
        <authorList>
            <person name="Hosoyama A."/>
            <person name="Uohara A."/>
            <person name="Ohji S."/>
            <person name="Ichikawa N."/>
        </authorList>
    </citation>
    <scope>NUCLEOTIDE SEQUENCE [LARGE SCALE GENOMIC DNA]</scope>
    <source>
        <strain evidence="10 11">NBRC 12334</strain>
    </source>
</reference>
<dbReference type="GO" id="GO:0003700">
    <property type="term" value="F:DNA-binding transcription factor activity"/>
    <property type="evidence" value="ECO:0007669"/>
    <property type="project" value="InterPro"/>
</dbReference>
<dbReference type="Gene3D" id="1.10.10.60">
    <property type="entry name" value="Homeodomain-like"/>
    <property type="match status" value="2"/>
</dbReference>
<keyword evidence="5" id="KW-0805">Transcription regulation</keyword>
<dbReference type="InterPro" id="IPR002491">
    <property type="entry name" value="ABC_transptr_periplasmic_BD"/>
</dbReference>
<protein>
    <recommendedName>
        <fullName evidence="12">AraC family transcriptional regulator</fullName>
    </recommendedName>
</protein>
<dbReference type="GO" id="GO:0030288">
    <property type="term" value="C:outer membrane-bounded periplasmic space"/>
    <property type="evidence" value="ECO:0007669"/>
    <property type="project" value="TreeGrafter"/>
</dbReference>
<evidence type="ECO:0000259" key="8">
    <source>
        <dbReference type="PROSITE" id="PS01124"/>
    </source>
</evidence>
<keyword evidence="11" id="KW-1185">Reference proteome</keyword>
<dbReference type="RefSeq" id="WP_122963643.1">
    <property type="nucleotide sequence ID" value="NZ_BJMH01000007.1"/>
</dbReference>
<dbReference type="InterPro" id="IPR009057">
    <property type="entry name" value="Homeodomain-like_sf"/>
</dbReference>
<dbReference type="InterPro" id="IPR018060">
    <property type="entry name" value="HTH_AraC"/>
</dbReference>
<evidence type="ECO:0000256" key="7">
    <source>
        <dbReference type="ARBA" id="ARBA00023163"/>
    </source>
</evidence>
<evidence type="ECO:0000256" key="3">
    <source>
        <dbReference type="ARBA" id="ARBA00022448"/>
    </source>
</evidence>
<name>A0A4Y3PMM3_BREPA</name>
<dbReference type="GeneID" id="87613346"/>
<keyword evidence="3" id="KW-0813">Transport</keyword>
<accession>A0A4Y3PMM3</accession>
<dbReference type="GO" id="GO:0043565">
    <property type="term" value="F:sequence-specific DNA binding"/>
    <property type="evidence" value="ECO:0007669"/>
    <property type="project" value="InterPro"/>
</dbReference>
<dbReference type="PANTHER" id="PTHR30532">
    <property type="entry name" value="IRON III DICITRATE-BINDING PERIPLASMIC PROTEIN"/>
    <property type="match status" value="1"/>
</dbReference>
<comment type="subcellular location">
    <subcellularLocation>
        <location evidence="1">Cell envelope</location>
    </subcellularLocation>
</comment>
<evidence type="ECO:0000313" key="10">
    <source>
        <dbReference type="EMBL" id="GEB32359.1"/>
    </source>
</evidence>
<dbReference type="EMBL" id="BJMH01000007">
    <property type="protein sequence ID" value="GEB32359.1"/>
    <property type="molecule type" value="Genomic_DNA"/>
</dbReference>
<evidence type="ECO:0000256" key="6">
    <source>
        <dbReference type="ARBA" id="ARBA00023125"/>
    </source>
</evidence>
<evidence type="ECO:0000313" key="11">
    <source>
        <dbReference type="Proteomes" id="UP000316882"/>
    </source>
</evidence>
<dbReference type="Proteomes" id="UP000316882">
    <property type="component" value="Unassembled WGS sequence"/>
</dbReference>
<proteinExistence type="inferred from homology"/>
<sequence length="634" mass="71338">MIDVRQHRLRGDEAPFSYRLPASAFLYTTIGHAHVYLDGRFYDARPFHVLHSGKGSRVEIYCLDDAVVFYLILYQAKVFLPWRKELRVLLETANPFARTYEVKPKAPLELLDLLVAMYEEWQSSTPLQRFHVKTLFQLWVHQILQQLQEQDGKTGALSVVEQAILYIQDKYAEPLSVETISQRFGYSAKHLSKLFKKQTGHSLMEFVIQVRMEQAKAFLLHSDATVQEIAEKVGYADRFYFSRLFAKYVGMSPIRFKKQGEALGTEICPYALRRSSIVPLSVRRYIDSGYENHYRYKGRNETSMNSRKLSIVATMLVCFALVLSACGAGTGGGAGAASGNPQAVAVKEQSAASADSQKQVRIMKTIKGEIEIPSAPKRVIVDLYLGSFIALQFKPIGTPELNLKNPYFAESLVGVENIGDYENISLEKMLELQPDLIFTGNKAAFEQYQKIAPTVVVPFGQLKNVHEEITFVGQLLGKEAEAKAWLTEYDQRIAQAREKIAKVVPADATVSIMQDWGKQTGVFGDNFGRGGQAVYGGLGLKPPAAIAKEIMEKQEVEVSSERLPTYAGDYIILTSEERTMADLKADPIWRTLDAVKNDRVYIWKKAKSWYFDPIATLSQTEELADWLVSTGAKK</sequence>
<gene>
    <name evidence="10" type="ORF">BPA01_19390</name>
</gene>
<comment type="caution">
    <text evidence="10">The sequence shown here is derived from an EMBL/GenBank/DDBJ whole genome shotgun (WGS) entry which is preliminary data.</text>
</comment>
<feature type="domain" description="Fe/B12 periplasmic-binding" evidence="9">
    <location>
        <begin position="368"/>
        <end position="631"/>
    </location>
</feature>
<dbReference type="PROSITE" id="PS01124">
    <property type="entry name" value="HTH_ARAC_FAMILY_2"/>
    <property type="match status" value="1"/>
</dbReference>
<dbReference type="Pfam" id="PF12833">
    <property type="entry name" value="HTH_18"/>
    <property type="match status" value="1"/>
</dbReference>
<evidence type="ECO:0000256" key="2">
    <source>
        <dbReference type="ARBA" id="ARBA00008814"/>
    </source>
</evidence>
<evidence type="ECO:0000256" key="5">
    <source>
        <dbReference type="ARBA" id="ARBA00023015"/>
    </source>
</evidence>